<dbReference type="AlphaFoldDB" id="K9ZCC6"/>
<dbReference type="EMBL" id="CP003659">
    <property type="protein sequence ID" value="AFZ56878.1"/>
    <property type="molecule type" value="Genomic_DNA"/>
</dbReference>
<dbReference type="OrthoDB" id="7915178at2"/>
<gene>
    <name evidence="2" type="ordered locus">Anacy_1365</name>
</gene>
<dbReference type="KEGG" id="acy:Anacy_1365"/>
<dbReference type="HOGENOM" id="CLU_1363847_0_0_3"/>
<dbReference type="PATRIC" id="fig|272123.3.peg.1499"/>
<organism evidence="2 3">
    <name type="scientific">Anabaena cylindrica (strain ATCC 27899 / PCC 7122)</name>
    <dbReference type="NCBI Taxonomy" id="272123"/>
    <lineage>
        <taxon>Bacteria</taxon>
        <taxon>Bacillati</taxon>
        <taxon>Cyanobacteriota</taxon>
        <taxon>Cyanophyceae</taxon>
        <taxon>Nostocales</taxon>
        <taxon>Nostocaceae</taxon>
        <taxon>Anabaena</taxon>
    </lineage>
</organism>
<dbReference type="GO" id="GO:0046906">
    <property type="term" value="F:tetrapyrrole binding"/>
    <property type="evidence" value="ECO:0007669"/>
    <property type="project" value="TreeGrafter"/>
</dbReference>
<evidence type="ECO:0000259" key="1">
    <source>
        <dbReference type="Pfam" id="PF05419"/>
    </source>
</evidence>
<protein>
    <submittedName>
        <fullName evidence="2">GUN4 domain protein</fullName>
    </submittedName>
</protein>
<dbReference type="eggNOG" id="COG0515">
    <property type="taxonomic scope" value="Bacteria"/>
</dbReference>
<dbReference type="STRING" id="272123.Anacy_1365"/>
<reference evidence="3" key="1">
    <citation type="journal article" date="2013" name="Proc. Natl. Acad. Sci. U.S.A.">
        <title>Improving the coverage of the cyanobacterial phylum using diversity-driven genome sequencing.</title>
        <authorList>
            <person name="Shih P.M."/>
            <person name="Wu D."/>
            <person name="Latifi A."/>
            <person name="Axen S.D."/>
            <person name="Fewer D.P."/>
            <person name="Talla E."/>
            <person name="Calteau A."/>
            <person name="Cai F."/>
            <person name="Tandeau de Marsac N."/>
            <person name="Rippka R."/>
            <person name="Herdman M."/>
            <person name="Sivonen K."/>
            <person name="Coursin T."/>
            <person name="Laurent T."/>
            <person name="Goodwin L."/>
            <person name="Nolan M."/>
            <person name="Davenport K.W."/>
            <person name="Han C.S."/>
            <person name="Rubin E.M."/>
            <person name="Eisen J.A."/>
            <person name="Woyke T."/>
            <person name="Gugger M."/>
            <person name="Kerfeld C.A."/>
        </authorList>
    </citation>
    <scope>NUCLEOTIDE SEQUENCE [LARGE SCALE GENOMIC DNA]</scope>
    <source>
        <strain evidence="3">ATCC 27899 / PCC 7122</strain>
    </source>
</reference>
<dbReference type="Proteomes" id="UP000010474">
    <property type="component" value="Chromosome"/>
</dbReference>
<dbReference type="SUPFAM" id="SSF140869">
    <property type="entry name" value="GUN4-like"/>
    <property type="match status" value="1"/>
</dbReference>
<accession>K9ZCC6</accession>
<feature type="domain" description="GUN4-like" evidence="1">
    <location>
        <begin position="41"/>
        <end position="171"/>
    </location>
</feature>
<proteinExistence type="predicted"/>
<name>K9ZCC6_ANACC</name>
<dbReference type="Pfam" id="PF05419">
    <property type="entry name" value="GUN4"/>
    <property type="match status" value="1"/>
</dbReference>
<dbReference type="RefSeq" id="WP_015213529.1">
    <property type="nucleotide sequence ID" value="NC_019771.1"/>
</dbReference>
<keyword evidence="3" id="KW-1185">Reference proteome</keyword>
<evidence type="ECO:0000313" key="3">
    <source>
        <dbReference type="Proteomes" id="UP000010474"/>
    </source>
</evidence>
<dbReference type="InterPro" id="IPR008629">
    <property type="entry name" value="GUN4-like"/>
</dbReference>
<evidence type="ECO:0000313" key="2">
    <source>
        <dbReference type="EMBL" id="AFZ56878.1"/>
    </source>
</evidence>
<dbReference type="PANTHER" id="PTHR34800:SF1">
    <property type="entry name" value="TETRAPYRROLE-BINDING PROTEIN, CHLOROPLASTIC"/>
    <property type="match status" value="1"/>
</dbReference>
<dbReference type="InterPro" id="IPR037215">
    <property type="entry name" value="GUN4-like_sf"/>
</dbReference>
<dbReference type="Gene3D" id="1.10.10.1770">
    <property type="entry name" value="Gun4-like"/>
    <property type="match status" value="1"/>
</dbReference>
<sequence length="200" mass="22348">MITSPTKCLLSIFCGMITLCSIVPSSIGSKPKPNSHSYISKKPNYTQLKKLLAAGKWKEADLETWKQMAMFSKSGDNYLTSDEMNNFPCNHLGILNQLWLKSSKNRFGFSVQRKIWQNFGGKANFDENIYRKFVIRVGWYTKDSTVIGGYRTINTNNLNYSLKAPPGHLPGIPLSDYGVGGGFGGASGWRFIPRAAFCKI</sequence>
<dbReference type="Gene3D" id="1.25.40.620">
    <property type="match status" value="1"/>
</dbReference>
<dbReference type="PANTHER" id="PTHR34800">
    <property type="entry name" value="TETRAPYRROLE-BINDING PROTEIN, CHLOROPLASTIC"/>
    <property type="match status" value="1"/>
</dbReference>
<dbReference type="CDD" id="cd16383">
    <property type="entry name" value="GUN4"/>
    <property type="match status" value="1"/>
</dbReference>